<evidence type="ECO:0000313" key="4">
    <source>
        <dbReference type="Proteomes" id="UP000676853"/>
    </source>
</evidence>
<dbReference type="RefSeq" id="WP_212553563.1">
    <property type="nucleotide sequence ID" value="NZ_JAGXOE010000016.1"/>
</dbReference>
<evidence type="ECO:0000256" key="1">
    <source>
        <dbReference type="SAM" id="MobiDB-lite"/>
    </source>
</evidence>
<proteinExistence type="predicted"/>
<evidence type="ECO:0000313" key="3">
    <source>
        <dbReference type="EMBL" id="MBS4101455.1"/>
    </source>
</evidence>
<dbReference type="InterPro" id="IPR013429">
    <property type="entry name" value="Regulatory_FmdB_Zinc_ribbon"/>
</dbReference>
<accession>A0ABS5NBL9</accession>
<feature type="region of interest" description="Disordered" evidence="1">
    <location>
        <begin position="60"/>
        <end position="106"/>
    </location>
</feature>
<dbReference type="NCBIfam" id="TIGR02605">
    <property type="entry name" value="CxxC_CxxC_SSSS"/>
    <property type="match status" value="1"/>
</dbReference>
<keyword evidence="4" id="KW-1185">Reference proteome</keyword>
<dbReference type="Pfam" id="PF09723">
    <property type="entry name" value="Zn_ribbon_8"/>
    <property type="match status" value="1"/>
</dbReference>
<reference evidence="3 4" key="1">
    <citation type="submission" date="2021-04" db="EMBL/GenBank/DDBJ databases">
        <title>Whole genome sequence analysis of a thiophenic sulfur metabolizing bacteria.</title>
        <authorList>
            <person name="Akhtar N."/>
            <person name="Akram J."/>
            <person name="Aslam A."/>
        </authorList>
    </citation>
    <scope>NUCLEOTIDE SEQUENCE [LARGE SCALE GENOMIC DNA]</scope>
    <source>
        <strain evidence="3 4">3OW</strain>
    </source>
</reference>
<organism evidence="3 4">
    <name type="scientific">Tsukamurella paurometabola</name>
    <name type="common">Corynebacterium paurometabolum</name>
    <dbReference type="NCBI Taxonomy" id="2061"/>
    <lineage>
        <taxon>Bacteria</taxon>
        <taxon>Bacillati</taxon>
        <taxon>Actinomycetota</taxon>
        <taxon>Actinomycetes</taxon>
        <taxon>Mycobacteriales</taxon>
        <taxon>Tsukamurellaceae</taxon>
        <taxon>Tsukamurella</taxon>
    </lineage>
</organism>
<name>A0ABS5NBL9_TSUPA</name>
<comment type="caution">
    <text evidence="3">The sequence shown here is derived from an EMBL/GenBank/DDBJ whole genome shotgun (WGS) entry which is preliminary data.</text>
</comment>
<evidence type="ECO:0000259" key="2">
    <source>
        <dbReference type="SMART" id="SM00834"/>
    </source>
</evidence>
<dbReference type="EMBL" id="JAGXOE010000016">
    <property type="protein sequence ID" value="MBS4101455.1"/>
    <property type="molecule type" value="Genomic_DNA"/>
</dbReference>
<dbReference type="Proteomes" id="UP000676853">
    <property type="component" value="Unassembled WGS sequence"/>
</dbReference>
<dbReference type="SMART" id="SM00834">
    <property type="entry name" value="CxxC_CXXC_SSSS"/>
    <property type="match status" value="1"/>
</dbReference>
<sequence>MPTYEFRCSSCGPFDAVFSMRDVPASTACRCGAPARRGITAPRLGSGASNAMRLIDATKATADRPAVVSAPPARTAGSALRPSRPAPRPSRESAPSDPRHARLPRP</sequence>
<gene>
    <name evidence="3" type="ORF">KFZ73_09385</name>
</gene>
<feature type="domain" description="Putative regulatory protein FmdB zinc ribbon" evidence="2">
    <location>
        <begin position="1"/>
        <end position="40"/>
    </location>
</feature>
<protein>
    <submittedName>
        <fullName evidence="3">Zinc ribbon domain-containing protein</fullName>
    </submittedName>
</protein>